<dbReference type="AlphaFoldDB" id="F2I9W0"/>
<gene>
    <name evidence="1" type="ordered locus">Fluta_2132</name>
</gene>
<protein>
    <submittedName>
        <fullName evidence="1">Uncharacterized protein</fullName>
    </submittedName>
</protein>
<sequence length="246" mass="28345">MGLDLPDRILPLFKDSRTGATLSVDLTNDFTNLASQLDVPIKNFCKDNDFYYFAIITVGQSQILREKLQNNTLSKADFFEAYKTTCTEEPMLKMLEACCVELDYMEKRRAILTDAFQAHFNGLYTLSIPTLFAQLEGVIRDFGNIPPKDNIRPVIPLDIWEPKLLFYMKDNAINFNAFTHKLFAGSGKPDEFNRNPILHGFNVDYFSEEHSLLLMLSIIEIRMFDWHDKNTDNYVDKLKSKLSKSG</sequence>
<name>F2I9W0_FLUTR</name>
<organism evidence="1 2">
    <name type="scientific">Fluviicola taffensis (strain DSM 16823 / NCIMB 13979 / RW262)</name>
    <dbReference type="NCBI Taxonomy" id="755732"/>
    <lineage>
        <taxon>Bacteria</taxon>
        <taxon>Pseudomonadati</taxon>
        <taxon>Bacteroidota</taxon>
        <taxon>Flavobacteriia</taxon>
        <taxon>Flavobacteriales</taxon>
        <taxon>Crocinitomicaceae</taxon>
        <taxon>Fluviicola</taxon>
    </lineage>
</organism>
<evidence type="ECO:0000313" key="2">
    <source>
        <dbReference type="Proteomes" id="UP000007463"/>
    </source>
</evidence>
<reference evidence="1 2" key="1">
    <citation type="journal article" date="2011" name="Stand. Genomic Sci.">
        <title>Complete genome sequence of the gliding freshwater bacterium Fluviicola taffensis type strain (RW262).</title>
        <authorList>
            <person name="Woyke T."/>
            <person name="Chertkov O."/>
            <person name="Lapidus A."/>
            <person name="Nolan M."/>
            <person name="Lucas S."/>
            <person name="Del Rio T.G."/>
            <person name="Tice H."/>
            <person name="Cheng J.F."/>
            <person name="Tapia R."/>
            <person name="Han C."/>
            <person name="Goodwin L."/>
            <person name="Pitluck S."/>
            <person name="Liolios K."/>
            <person name="Pagani I."/>
            <person name="Ivanova N."/>
            <person name="Huntemann M."/>
            <person name="Mavromatis K."/>
            <person name="Mikhailova N."/>
            <person name="Pati A."/>
            <person name="Chen A."/>
            <person name="Palaniappan K."/>
            <person name="Land M."/>
            <person name="Hauser L."/>
            <person name="Brambilla E.M."/>
            <person name="Rohde M."/>
            <person name="Mwirichia R."/>
            <person name="Sikorski J."/>
            <person name="Tindall B.J."/>
            <person name="Goker M."/>
            <person name="Bristow J."/>
            <person name="Eisen J.A."/>
            <person name="Markowitz V."/>
            <person name="Hugenholtz P."/>
            <person name="Klenk H.P."/>
            <person name="Kyrpides N.C."/>
        </authorList>
    </citation>
    <scope>NUCLEOTIDE SEQUENCE [LARGE SCALE GENOMIC DNA]</scope>
    <source>
        <strain evidence="2">DSM 16823 / RW262 / RW262</strain>
    </source>
</reference>
<proteinExistence type="predicted"/>
<dbReference type="HOGENOM" id="CLU_1068881_0_0_10"/>
<accession>F2I9W0</accession>
<dbReference type="EMBL" id="CP002542">
    <property type="protein sequence ID" value="AEA44118.1"/>
    <property type="molecule type" value="Genomic_DNA"/>
</dbReference>
<reference evidence="2" key="2">
    <citation type="submission" date="2011-02" db="EMBL/GenBank/DDBJ databases">
        <title>The complete genome of Fluviicola taffensis DSM 16823.</title>
        <authorList>
            <consortium name="US DOE Joint Genome Institute (JGI-PGF)"/>
            <person name="Lucas S."/>
            <person name="Copeland A."/>
            <person name="Lapidus A."/>
            <person name="Bruce D."/>
            <person name="Goodwin L."/>
            <person name="Pitluck S."/>
            <person name="Kyrpides N."/>
            <person name="Mavromatis K."/>
            <person name="Ivanova N."/>
            <person name="Mikhailova N."/>
            <person name="Pagani I."/>
            <person name="Chertkov O."/>
            <person name="Detter J.C."/>
            <person name="Han C."/>
            <person name="Tapia R."/>
            <person name="Land M."/>
            <person name="Hauser L."/>
            <person name="Markowitz V."/>
            <person name="Cheng J.-F."/>
            <person name="Hugenholtz P."/>
            <person name="Woyke T."/>
            <person name="Wu D."/>
            <person name="Tindall B."/>
            <person name="Pomrenke H.G."/>
            <person name="Brambilla E."/>
            <person name="Klenk H.-P."/>
            <person name="Eisen J.A."/>
        </authorList>
    </citation>
    <scope>NUCLEOTIDE SEQUENCE [LARGE SCALE GENOMIC DNA]</scope>
    <source>
        <strain evidence="2">DSM 16823 / RW262 / RW262</strain>
    </source>
</reference>
<dbReference type="KEGG" id="fte:Fluta_2132"/>
<keyword evidence="2" id="KW-1185">Reference proteome</keyword>
<dbReference type="Proteomes" id="UP000007463">
    <property type="component" value="Chromosome"/>
</dbReference>
<dbReference type="eggNOG" id="COG3012">
    <property type="taxonomic scope" value="Bacteria"/>
</dbReference>
<evidence type="ECO:0000313" key="1">
    <source>
        <dbReference type="EMBL" id="AEA44118.1"/>
    </source>
</evidence>